<dbReference type="PANTHER" id="PTHR11926:SF1375">
    <property type="entry name" value="GLYCOSYLTRANSFERASE"/>
    <property type="match status" value="1"/>
</dbReference>
<keyword evidence="2" id="KW-0808">Transferase</keyword>
<dbReference type="InterPro" id="IPR002213">
    <property type="entry name" value="UDP_glucos_trans"/>
</dbReference>
<evidence type="ECO:0000313" key="3">
    <source>
        <dbReference type="EMBL" id="KAJ4958750.1"/>
    </source>
</evidence>
<protein>
    <submittedName>
        <fullName evidence="3">Uncharacterized protein</fullName>
    </submittedName>
</protein>
<dbReference type="SUPFAM" id="SSF53756">
    <property type="entry name" value="UDP-Glycosyltransferase/glycogen phosphorylase"/>
    <property type="match status" value="1"/>
</dbReference>
<accession>A0A9Q0H5Z9</accession>
<dbReference type="AlphaFoldDB" id="A0A9Q0H5Z9"/>
<dbReference type="GO" id="GO:0080043">
    <property type="term" value="F:quercetin 3-O-glucosyltransferase activity"/>
    <property type="evidence" value="ECO:0007669"/>
    <property type="project" value="TreeGrafter"/>
</dbReference>
<evidence type="ECO:0000256" key="2">
    <source>
        <dbReference type="ARBA" id="ARBA00022679"/>
    </source>
</evidence>
<sequence length="425" mass="48343">MEADEETHHHQAHVLVVLLPIQSHINPLLQFSKRLFSNGLRVRLAVTISVVRSMHAPIGPISVDTFSDGYDNGFKKEDGIERYLERSKLVGSQTLGDLIKKHQSLGNPISCVVYDSMYPWVLDVAKQFNLLGASFFTQSCAVCNIFYHVQRGLLEVPVAGPTVLTPGLPPLMVADLPTLVSVCGYHPGVRTIILNQFSNIEKADWLLFNTFDKLEHEVVNWMSKRWSIKTVGPTVPSIYLDKRIEGNKDYGLDLFKSSGEICMNWLNKREASSVIYVSFGSTAALDEEQMMEIGWALKEGNKYFLWVVRESEKRKLPTDFTEETSEKGLVVQWCNQLEWGDQTTNAKFVEDEWEVGLRAKVDENGISRKKEIQNCIREVMEGEKEKEMRRNCIKWKELAKEAVDEGGSSDKNIEEFVQSMLCTLR</sequence>
<keyword evidence="4" id="KW-1185">Reference proteome</keyword>
<dbReference type="PANTHER" id="PTHR11926">
    <property type="entry name" value="GLUCOSYL/GLUCURONOSYL TRANSFERASES"/>
    <property type="match status" value="1"/>
</dbReference>
<dbReference type="EMBL" id="JAMYWD010000010">
    <property type="protein sequence ID" value="KAJ4958750.1"/>
    <property type="molecule type" value="Genomic_DNA"/>
</dbReference>
<evidence type="ECO:0000313" key="4">
    <source>
        <dbReference type="Proteomes" id="UP001141806"/>
    </source>
</evidence>
<dbReference type="OrthoDB" id="5835829at2759"/>
<organism evidence="3 4">
    <name type="scientific">Protea cynaroides</name>
    <dbReference type="NCBI Taxonomy" id="273540"/>
    <lineage>
        <taxon>Eukaryota</taxon>
        <taxon>Viridiplantae</taxon>
        <taxon>Streptophyta</taxon>
        <taxon>Embryophyta</taxon>
        <taxon>Tracheophyta</taxon>
        <taxon>Spermatophyta</taxon>
        <taxon>Magnoliopsida</taxon>
        <taxon>Proteales</taxon>
        <taxon>Proteaceae</taxon>
        <taxon>Protea</taxon>
    </lineage>
</organism>
<evidence type="ECO:0000256" key="1">
    <source>
        <dbReference type="ARBA" id="ARBA00009995"/>
    </source>
</evidence>
<dbReference type="Gene3D" id="3.40.50.2000">
    <property type="entry name" value="Glycogen Phosphorylase B"/>
    <property type="match status" value="4"/>
</dbReference>
<comment type="caution">
    <text evidence="3">The sequence shown here is derived from an EMBL/GenBank/DDBJ whole genome shotgun (WGS) entry which is preliminary data.</text>
</comment>
<dbReference type="Proteomes" id="UP001141806">
    <property type="component" value="Unassembled WGS sequence"/>
</dbReference>
<name>A0A9Q0H5Z9_9MAGN</name>
<reference evidence="3" key="1">
    <citation type="journal article" date="2023" name="Plant J.">
        <title>The genome of the king protea, Protea cynaroides.</title>
        <authorList>
            <person name="Chang J."/>
            <person name="Duong T.A."/>
            <person name="Schoeman C."/>
            <person name="Ma X."/>
            <person name="Roodt D."/>
            <person name="Barker N."/>
            <person name="Li Z."/>
            <person name="Van de Peer Y."/>
            <person name="Mizrachi E."/>
        </authorList>
    </citation>
    <scope>NUCLEOTIDE SEQUENCE</scope>
    <source>
        <tissue evidence="3">Young leaves</tissue>
    </source>
</reference>
<dbReference type="CDD" id="cd03784">
    <property type="entry name" value="GT1_Gtf-like"/>
    <property type="match status" value="1"/>
</dbReference>
<comment type="similarity">
    <text evidence="1">Belongs to the UDP-glycosyltransferase family.</text>
</comment>
<gene>
    <name evidence="3" type="ORF">NE237_025861</name>
</gene>
<proteinExistence type="inferred from homology"/>
<dbReference type="GO" id="GO:0080044">
    <property type="term" value="F:quercetin 7-O-glucosyltransferase activity"/>
    <property type="evidence" value="ECO:0007669"/>
    <property type="project" value="TreeGrafter"/>
</dbReference>